<dbReference type="PANTHER" id="PTHR37534">
    <property type="entry name" value="TRANSCRIPTIONAL ACTIVATOR PROTEIN UGA3"/>
    <property type="match status" value="1"/>
</dbReference>
<dbReference type="Pfam" id="PF11951">
    <property type="entry name" value="Fungal_trans_2"/>
    <property type="match status" value="1"/>
</dbReference>
<reference evidence="3 4" key="1">
    <citation type="journal article" date="2025" name="Microbiol. Resour. Announc.">
        <title>Draft genome sequences for Neonectria magnoliae and Neonectria punicea, canker pathogens of Liriodendron tulipifera and Acer saccharum in West Virginia.</title>
        <authorList>
            <person name="Petronek H.M."/>
            <person name="Kasson M.T."/>
            <person name="Metheny A.M."/>
            <person name="Stauder C.M."/>
            <person name="Lovett B."/>
            <person name="Lynch S.C."/>
            <person name="Garnas J.R."/>
            <person name="Kasson L.R."/>
            <person name="Stajich J.E."/>
        </authorList>
    </citation>
    <scope>NUCLEOTIDE SEQUENCE [LARGE SCALE GENOMIC DNA]</scope>
    <source>
        <strain evidence="3 4">NRRL 64651</strain>
    </source>
</reference>
<keyword evidence="4" id="KW-1185">Reference proteome</keyword>
<organism evidence="3 4">
    <name type="scientific">Neonectria magnoliae</name>
    <dbReference type="NCBI Taxonomy" id="2732573"/>
    <lineage>
        <taxon>Eukaryota</taxon>
        <taxon>Fungi</taxon>
        <taxon>Dikarya</taxon>
        <taxon>Ascomycota</taxon>
        <taxon>Pezizomycotina</taxon>
        <taxon>Sordariomycetes</taxon>
        <taxon>Hypocreomycetidae</taxon>
        <taxon>Hypocreales</taxon>
        <taxon>Nectriaceae</taxon>
        <taxon>Neonectria</taxon>
    </lineage>
</organism>
<keyword evidence="2" id="KW-0539">Nucleus</keyword>
<proteinExistence type="predicted"/>
<comment type="subcellular location">
    <subcellularLocation>
        <location evidence="1">Nucleus</location>
    </subcellularLocation>
</comment>
<protein>
    <submittedName>
        <fullName evidence="3">Uncharacterized protein</fullName>
    </submittedName>
</protein>
<gene>
    <name evidence="3" type="ORF">QQZ08_011401</name>
</gene>
<evidence type="ECO:0000313" key="3">
    <source>
        <dbReference type="EMBL" id="KAK7418004.1"/>
    </source>
</evidence>
<evidence type="ECO:0000256" key="2">
    <source>
        <dbReference type="ARBA" id="ARBA00023242"/>
    </source>
</evidence>
<dbReference type="PANTHER" id="PTHR37534:SF9">
    <property type="entry name" value="ZN(II)2CYS6 TRANSCRIPTION FACTOR (EUROFUNG)"/>
    <property type="match status" value="1"/>
</dbReference>
<comment type="caution">
    <text evidence="3">The sequence shown here is derived from an EMBL/GenBank/DDBJ whole genome shotgun (WGS) entry which is preliminary data.</text>
</comment>
<name>A0ABR1HAF2_9HYPO</name>
<sequence>MVHLLNTYQTGVATWMDIFDHDCSYQREVLRRCTTSELLVRSVCAFTAKNLSLHPSGDVWSAAAARYYGESLRILIDYLDRDRAHEDALTAAMLLCSYEMIASQGLEHRRHLYGAMILVVHRGVDASSAGLDRANFWIYIRHEITVALFHKTTLQISPDKWHVDWQQGQVGEDSMGNRLLWLLGRAIQVVYGRDVSTTMTWSDERRDIHAEAARWFDGRSLSFRGVKYGEPNDQGFSKLYFAIPSAG</sequence>
<dbReference type="EMBL" id="JAZAVK010000174">
    <property type="protein sequence ID" value="KAK7418004.1"/>
    <property type="molecule type" value="Genomic_DNA"/>
</dbReference>
<evidence type="ECO:0000256" key="1">
    <source>
        <dbReference type="ARBA" id="ARBA00004123"/>
    </source>
</evidence>
<dbReference type="InterPro" id="IPR021858">
    <property type="entry name" value="Fun_TF"/>
</dbReference>
<dbReference type="Proteomes" id="UP001498421">
    <property type="component" value="Unassembled WGS sequence"/>
</dbReference>
<accession>A0ABR1HAF2</accession>
<evidence type="ECO:0000313" key="4">
    <source>
        <dbReference type="Proteomes" id="UP001498421"/>
    </source>
</evidence>